<comment type="caution">
    <text evidence="4">The sequence shown here is derived from an EMBL/GenBank/DDBJ whole genome shotgun (WGS) entry which is preliminary data.</text>
</comment>
<evidence type="ECO:0000256" key="1">
    <source>
        <dbReference type="ARBA" id="ARBA00022598"/>
    </source>
</evidence>
<sequence length="955" mass="107387">MRELTSMQSACWFGRAHAAMLGGVAAHLYTEFNGSHIDVTRLRQAIECLYRRHELLRLQLSAAGEVSIRDSLPQNTLEIDDFLHLSEAQQQQKLEEKRQQWTHQQLKLEEGQTIRVSISLLDNQAFRLHIDADMIAVDPSSFRILMEDLAQFYADSTKSLPPAPSFYVWRNTLRQDKHEQQQQQRARQWWQSRIAAIAPAPALPLTNCAVAGAQSTRLSTTFSPEQAKQLRQLARQHELTFSALILGLFAYSLGKVTHDAAYRLNVPFFWREPLVPDIDKAIGDFADMVLLNIDMSDAATLNAFCQRVAAEWQRCLDHRQFSGVNVMRCLSRHHAMAQIAPVVFTAALDLAEKSLFSSQVHQYFGSMDWCISQGAQVALDAQFVQLDNHLLVNWDIRLDALPDTWVNALFERCLALMNALIVQPERFTQPLAVLNQYLNITDPDVGTTPLNALQKAYLSGRSTAFALGGVAMQEFREYAGTLDLPVFRQRLADMVQHHASLRTYIDARRCVQWVNPQAIINLTEINLCGEEPSVAAEKINTLRQNYQQALFDLQESPWDITLFQLTPQQFIVFARFDALILDGRAIAALMYELFTDTPLMIASPQPENRQQQDSQCYNLAVVYWKQRLQEVTSIPQLPWKQPLATLMTSVYTRQSAMLPKQTLQTLCQFGCRQGLFKNSLLMALILAVLNRWQQTPALLSVAVPVLPLYEGELSNQSTFIVTTWAPTAAFIEQARKLQTDTLEGLQHLAFSGVDLARLLFEQHGHAPVLPVVVTNGLSWPTLPADSPVRYVSGLTQTPQVAMDIRFMLGNDGALLFNVDYAQAAVSDAIIHDFLAALVNVCQQVADSGLENIDSVLLQTPSGTAPNPDEQQPVAAADWQRQQLMLIYCKVLNIKPATIIQTSQSLSNLGLRPVHVKEVTSQINQIFGLALKPRQLIGCRNIEEVEHLIQSMMSMA</sequence>
<accession>A0A855FV91</accession>
<dbReference type="InterPro" id="IPR023213">
    <property type="entry name" value="CAT-like_dom_sf"/>
</dbReference>
<dbReference type="Gene3D" id="3.30.559.30">
    <property type="entry name" value="Nonribosomal peptide synthetase, condensation domain"/>
    <property type="match status" value="3"/>
</dbReference>
<dbReference type="PANTHER" id="PTHR45527">
    <property type="entry name" value="NONRIBOSOMAL PEPTIDE SYNTHETASE"/>
    <property type="match status" value="1"/>
</dbReference>
<dbReference type="GO" id="GO:0031177">
    <property type="term" value="F:phosphopantetheine binding"/>
    <property type="evidence" value="ECO:0007669"/>
    <property type="project" value="TreeGrafter"/>
</dbReference>
<gene>
    <name evidence="4" type="ORF">BHC57_09500</name>
</gene>
<feature type="domain" description="Condensation" evidence="3">
    <location>
        <begin position="470"/>
        <end position="695"/>
    </location>
</feature>
<keyword evidence="1" id="KW-0436">Ligase</keyword>
<dbReference type="GO" id="GO:0005737">
    <property type="term" value="C:cytoplasm"/>
    <property type="evidence" value="ECO:0007669"/>
    <property type="project" value="TreeGrafter"/>
</dbReference>
<protein>
    <submittedName>
        <fullName evidence="4">Peptide synthetase</fullName>
    </submittedName>
</protein>
<dbReference type="Gene3D" id="3.30.559.10">
    <property type="entry name" value="Chloramphenicol acetyltransferase-like domain"/>
    <property type="match status" value="2"/>
</dbReference>
<name>A0A855FV91_9NEIS</name>
<dbReference type="Pfam" id="PF00668">
    <property type="entry name" value="Condensation"/>
    <property type="match status" value="2"/>
</dbReference>
<feature type="domain" description="Carrier" evidence="2">
    <location>
        <begin position="882"/>
        <end position="948"/>
    </location>
</feature>
<reference evidence="4 5" key="1">
    <citation type="journal article" date="2017" name="MBio">
        <title>Type VI secretion-mediated competition in the bee gut microbiome.</title>
        <authorList>
            <person name="Steele M.I."/>
            <person name="Kwong W.K."/>
            <person name="Powell J.E."/>
            <person name="Whiteley M."/>
            <person name="Moran N.A."/>
        </authorList>
    </citation>
    <scope>NUCLEOTIDE SEQUENCE [LARGE SCALE GENOMIC DNA]</scope>
    <source>
        <strain evidence="4 5">HK3</strain>
    </source>
</reference>
<dbReference type="SUPFAM" id="SSF47336">
    <property type="entry name" value="ACP-like"/>
    <property type="match status" value="1"/>
</dbReference>
<evidence type="ECO:0000313" key="5">
    <source>
        <dbReference type="Proteomes" id="UP000230463"/>
    </source>
</evidence>
<dbReference type="InterPro" id="IPR009081">
    <property type="entry name" value="PP-bd_ACP"/>
</dbReference>
<dbReference type="Proteomes" id="UP000230463">
    <property type="component" value="Unassembled WGS sequence"/>
</dbReference>
<dbReference type="InterPro" id="IPR001242">
    <property type="entry name" value="Condensation_dom"/>
</dbReference>
<dbReference type="Pfam" id="PF00550">
    <property type="entry name" value="PP-binding"/>
    <property type="match status" value="1"/>
</dbReference>
<feature type="domain" description="Condensation" evidence="3">
    <location>
        <begin position="4"/>
        <end position="429"/>
    </location>
</feature>
<evidence type="ECO:0000259" key="2">
    <source>
        <dbReference type="Pfam" id="PF00550"/>
    </source>
</evidence>
<dbReference type="PANTHER" id="PTHR45527:SF10">
    <property type="entry name" value="PYOCHELIN SYNTHASE PCHF"/>
    <property type="match status" value="1"/>
</dbReference>
<dbReference type="SUPFAM" id="SSF52777">
    <property type="entry name" value="CoA-dependent acyltransferases"/>
    <property type="match status" value="4"/>
</dbReference>
<organism evidence="4 5">
    <name type="scientific">Snodgrassella alvi</name>
    <dbReference type="NCBI Taxonomy" id="1196083"/>
    <lineage>
        <taxon>Bacteria</taxon>
        <taxon>Pseudomonadati</taxon>
        <taxon>Pseudomonadota</taxon>
        <taxon>Betaproteobacteria</taxon>
        <taxon>Neisseriales</taxon>
        <taxon>Neisseriaceae</taxon>
        <taxon>Snodgrassella</taxon>
    </lineage>
</organism>
<dbReference type="GO" id="GO:0043041">
    <property type="term" value="P:amino acid activation for nonribosomal peptide biosynthetic process"/>
    <property type="evidence" value="ECO:0007669"/>
    <property type="project" value="TreeGrafter"/>
</dbReference>
<evidence type="ECO:0000259" key="3">
    <source>
        <dbReference type="Pfam" id="PF00668"/>
    </source>
</evidence>
<dbReference type="AlphaFoldDB" id="A0A855FV91"/>
<dbReference type="GO" id="GO:0044550">
    <property type="term" value="P:secondary metabolite biosynthetic process"/>
    <property type="evidence" value="ECO:0007669"/>
    <property type="project" value="TreeGrafter"/>
</dbReference>
<dbReference type="GO" id="GO:0016874">
    <property type="term" value="F:ligase activity"/>
    <property type="evidence" value="ECO:0007669"/>
    <property type="project" value="UniProtKB-KW"/>
</dbReference>
<proteinExistence type="predicted"/>
<dbReference type="EMBL" id="MEIU01000061">
    <property type="protein sequence ID" value="PIT59302.1"/>
    <property type="molecule type" value="Genomic_DNA"/>
</dbReference>
<dbReference type="InterPro" id="IPR036736">
    <property type="entry name" value="ACP-like_sf"/>
</dbReference>
<evidence type="ECO:0000313" key="4">
    <source>
        <dbReference type="EMBL" id="PIT59302.1"/>
    </source>
</evidence>